<dbReference type="Proteomes" id="UP000199118">
    <property type="component" value="Unassembled WGS sequence"/>
</dbReference>
<reference evidence="2 3" key="1">
    <citation type="submission" date="2016-10" db="EMBL/GenBank/DDBJ databases">
        <authorList>
            <person name="de Groot N.N."/>
        </authorList>
    </citation>
    <scope>NUCLEOTIDE SEQUENCE [LARGE SCALE GENOMIC DNA]</scope>
    <source>
        <strain evidence="2 3">DSM 17890</strain>
    </source>
</reference>
<accession>A0A1H2U520</accession>
<feature type="transmembrane region" description="Helical" evidence="1">
    <location>
        <begin position="626"/>
        <end position="652"/>
    </location>
</feature>
<keyword evidence="1" id="KW-0472">Membrane</keyword>
<sequence>MVAHAHLHEVRWLAPQPMWRQSPAAANGAPARPAILRFASDAFMEELIAAMETRPEQLPAWLARPETWRAPMPGPDVAGLATQAPVSETRRRLTRIARGRGAGGALPVPAAPDPAPEPLKLYQPAQGRFYLVAASLVCQLPGLPDRAIERGNQESAGWLLRRLVPAVAGTVPDPEDPATAEYAWTAAPGVQGGYAWTRIPTEAGRARIQPEEERQALFPLTWKAGAGAETGRARRMLAGMIPVAKREAYLAAPMREPDAPLPGSSTPVASADPADDPRTLLFRQEVMAPWINLHDSALVQARALLDDTSADGRPAARDLMRRARAQAQTAGWFLLLDLATFLQTHMPRVWDALTGGAPAPALTAAETALRDALADTRMTDELVDALGDAHGGHDIPQTLPEALEAITAPGVAEALEAAQIELDLTLAAGTDGWPGFLWMPAHPAVAMDFSPLGSPSAAPLLAGPYPPLDFDAESSIEALAALVAAALPATPAAPLPELSPPPAGVNAGEDAWYVIRCAYERPNCQGFARPAISRPSAPFRMASFFDADAPTRPIRIPMPLDISPGALRRYKKGAGFVLSDMFCGQMGAMRKLTFVDLVLSVLPWPFHKDLPTPSPAPCADGGSNPFGLFISISIPIVTICAFVLMIIMVTLFDLIFRWLPWLIVAFPIPGLRGKKP</sequence>
<dbReference type="EMBL" id="FNMZ01000001">
    <property type="protein sequence ID" value="SDW51151.1"/>
    <property type="molecule type" value="Genomic_DNA"/>
</dbReference>
<name>A0A1H2U520_9RHOB</name>
<dbReference type="RefSeq" id="WP_143040229.1">
    <property type="nucleotide sequence ID" value="NZ_FNMZ01000001.1"/>
</dbReference>
<gene>
    <name evidence="2" type="ORF">SAMN05444336_1011219</name>
</gene>
<keyword evidence="1" id="KW-0812">Transmembrane</keyword>
<dbReference type="AlphaFoldDB" id="A0A1H2U520"/>
<keyword evidence="3" id="KW-1185">Reference proteome</keyword>
<dbReference type="OrthoDB" id="136948at2"/>
<proteinExistence type="predicted"/>
<evidence type="ECO:0000313" key="3">
    <source>
        <dbReference type="Proteomes" id="UP000199118"/>
    </source>
</evidence>
<evidence type="ECO:0000313" key="2">
    <source>
        <dbReference type="EMBL" id="SDW51151.1"/>
    </source>
</evidence>
<evidence type="ECO:0000256" key="1">
    <source>
        <dbReference type="SAM" id="Phobius"/>
    </source>
</evidence>
<organism evidence="2 3">
    <name type="scientific">Albimonas donghaensis</name>
    <dbReference type="NCBI Taxonomy" id="356660"/>
    <lineage>
        <taxon>Bacteria</taxon>
        <taxon>Pseudomonadati</taxon>
        <taxon>Pseudomonadota</taxon>
        <taxon>Alphaproteobacteria</taxon>
        <taxon>Rhodobacterales</taxon>
        <taxon>Paracoccaceae</taxon>
        <taxon>Albimonas</taxon>
    </lineage>
</organism>
<dbReference type="STRING" id="356660.SAMN05444336_1011219"/>
<protein>
    <submittedName>
        <fullName evidence="2">Uncharacterized protein</fullName>
    </submittedName>
</protein>
<keyword evidence="1" id="KW-1133">Transmembrane helix</keyword>